<sequence>MAAKIPLGTNIADGICLQDFDPNLRQSIHAIIEKEGFIKYAIDKKKF</sequence>
<evidence type="ECO:0000313" key="1">
    <source>
        <dbReference type="EMBL" id="CAH2221764.1"/>
    </source>
</evidence>
<reference evidence="1" key="1">
    <citation type="submission" date="2022-03" db="EMBL/GenBank/DDBJ databases">
        <authorList>
            <person name="Lindestad O."/>
        </authorList>
    </citation>
    <scope>NUCLEOTIDE SEQUENCE</scope>
</reference>
<comment type="caution">
    <text evidence="1">The sequence shown here is derived from an EMBL/GenBank/DDBJ whole genome shotgun (WGS) entry which is preliminary data.</text>
</comment>
<dbReference type="EMBL" id="CAKXAJ010020385">
    <property type="protein sequence ID" value="CAH2221764.1"/>
    <property type="molecule type" value="Genomic_DNA"/>
</dbReference>
<organism evidence="1 2">
    <name type="scientific">Pararge aegeria aegeria</name>
    <dbReference type="NCBI Taxonomy" id="348720"/>
    <lineage>
        <taxon>Eukaryota</taxon>
        <taxon>Metazoa</taxon>
        <taxon>Ecdysozoa</taxon>
        <taxon>Arthropoda</taxon>
        <taxon>Hexapoda</taxon>
        <taxon>Insecta</taxon>
        <taxon>Pterygota</taxon>
        <taxon>Neoptera</taxon>
        <taxon>Endopterygota</taxon>
        <taxon>Lepidoptera</taxon>
        <taxon>Glossata</taxon>
        <taxon>Ditrysia</taxon>
        <taxon>Papilionoidea</taxon>
        <taxon>Nymphalidae</taxon>
        <taxon>Satyrinae</taxon>
        <taxon>Satyrini</taxon>
        <taxon>Parargina</taxon>
        <taxon>Pararge</taxon>
    </lineage>
</organism>
<gene>
    <name evidence="1" type="primary">jg15250</name>
    <name evidence="1" type="ORF">PAEG_LOCUS6721</name>
</gene>
<protein>
    <submittedName>
        <fullName evidence="1">Jg15250 protein</fullName>
    </submittedName>
</protein>
<feature type="non-terminal residue" evidence="1">
    <location>
        <position position="47"/>
    </location>
</feature>
<name>A0A8S4R0P6_9NEOP</name>
<keyword evidence="2" id="KW-1185">Reference proteome</keyword>
<evidence type="ECO:0000313" key="2">
    <source>
        <dbReference type="Proteomes" id="UP000838756"/>
    </source>
</evidence>
<proteinExistence type="predicted"/>
<dbReference type="AlphaFoldDB" id="A0A8S4R0P6"/>
<accession>A0A8S4R0P6</accession>
<dbReference type="Proteomes" id="UP000838756">
    <property type="component" value="Unassembled WGS sequence"/>
</dbReference>